<comment type="caution">
    <text evidence="6">The sequence shown here is derived from an EMBL/GenBank/DDBJ whole genome shotgun (WGS) entry which is preliminary data.</text>
</comment>
<dbReference type="CDD" id="cd04013">
    <property type="entry name" value="C2_SynGAP_like"/>
    <property type="match status" value="1"/>
</dbReference>
<feature type="compositionally biased region" description="Low complexity" evidence="2">
    <location>
        <begin position="942"/>
        <end position="960"/>
    </location>
</feature>
<dbReference type="GO" id="GO:0005096">
    <property type="term" value="F:GTPase activator activity"/>
    <property type="evidence" value="ECO:0007669"/>
    <property type="project" value="UniProtKB-KW"/>
</dbReference>
<evidence type="ECO:0000313" key="7">
    <source>
        <dbReference type="Proteomes" id="UP001381693"/>
    </source>
</evidence>
<dbReference type="Pfam" id="PF25321">
    <property type="entry name" value="PH_RASGAP"/>
    <property type="match status" value="1"/>
</dbReference>
<dbReference type="Gene3D" id="2.60.40.150">
    <property type="entry name" value="C2 domain"/>
    <property type="match status" value="1"/>
</dbReference>
<accession>A0AAN9AHB1</accession>
<feature type="compositionally biased region" description="Basic residues" evidence="2">
    <location>
        <begin position="925"/>
        <end position="941"/>
    </location>
</feature>
<evidence type="ECO:0000259" key="4">
    <source>
        <dbReference type="PROSITE" id="PS50004"/>
    </source>
</evidence>
<dbReference type="InterPro" id="IPR011993">
    <property type="entry name" value="PH-like_dom_sf"/>
</dbReference>
<evidence type="ECO:0000259" key="5">
    <source>
        <dbReference type="PROSITE" id="PS50018"/>
    </source>
</evidence>
<feature type="compositionally biased region" description="Basic residues" evidence="2">
    <location>
        <begin position="764"/>
        <end position="774"/>
    </location>
</feature>
<dbReference type="SUPFAM" id="SSF50729">
    <property type="entry name" value="PH domain-like"/>
    <property type="match status" value="1"/>
</dbReference>
<feature type="compositionally biased region" description="Low complexity" evidence="2">
    <location>
        <begin position="873"/>
        <end position="890"/>
    </location>
</feature>
<dbReference type="InterPro" id="IPR000008">
    <property type="entry name" value="C2_dom"/>
</dbReference>
<dbReference type="SMART" id="SM00239">
    <property type="entry name" value="C2"/>
    <property type="match status" value="1"/>
</dbReference>
<feature type="compositionally biased region" description="Polar residues" evidence="2">
    <location>
        <begin position="787"/>
        <end position="810"/>
    </location>
</feature>
<organism evidence="6 7">
    <name type="scientific">Halocaridina rubra</name>
    <name type="common">Hawaiian red shrimp</name>
    <dbReference type="NCBI Taxonomy" id="373956"/>
    <lineage>
        <taxon>Eukaryota</taxon>
        <taxon>Metazoa</taxon>
        <taxon>Ecdysozoa</taxon>
        <taxon>Arthropoda</taxon>
        <taxon>Crustacea</taxon>
        <taxon>Multicrustacea</taxon>
        <taxon>Malacostraca</taxon>
        <taxon>Eumalacostraca</taxon>
        <taxon>Eucarida</taxon>
        <taxon>Decapoda</taxon>
        <taxon>Pleocyemata</taxon>
        <taxon>Caridea</taxon>
        <taxon>Atyoidea</taxon>
        <taxon>Atyidae</taxon>
        <taxon>Halocaridina</taxon>
    </lineage>
</organism>
<dbReference type="PANTHER" id="PTHR10194">
    <property type="entry name" value="RAS GTPASE-ACTIVATING PROTEINS"/>
    <property type="match status" value="1"/>
</dbReference>
<dbReference type="InterPro" id="IPR008936">
    <property type="entry name" value="Rho_GTPase_activation_prot"/>
</dbReference>
<dbReference type="EMBL" id="JAXCGZ010000049">
    <property type="protein sequence ID" value="KAK7086908.1"/>
    <property type="molecule type" value="Genomic_DNA"/>
</dbReference>
<feature type="non-terminal residue" evidence="6">
    <location>
        <position position="1"/>
    </location>
</feature>
<dbReference type="PROSITE" id="PS50004">
    <property type="entry name" value="C2"/>
    <property type="match status" value="1"/>
</dbReference>
<evidence type="ECO:0000256" key="2">
    <source>
        <dbReference type="SAM" id="MobiDB-lite"/>
    </source>
</evidence>
<dbReference type="Gene3D" id="2.30.29.30">
    <property type="entry name" value="Pleckstrin-homology domain (PH domain)/Phosphotyrosine-binding domain (PTB)"/>
    <property type="match status" value="1"/>
</dbReference>
<feature type="region of interest" description="Disordered" evidence="2">
    <location>
        <begin position="669"/>
        <end position="703"/>
    </location>
</feature>
<keyword evidence="7" id="KW-1185">Reference proteome</keyword>
<evidence type="ECO:0000313" key="6">
    <source>
        <dbReference type="EMBL" id="KAK7086908.1"/>
    </source>
</evidence>
<feature type="compositionally biased region" description="Low complexity" evidence="2">
    <location>
        <begin position="1070"/>
        <end position="1080"/>
    </location>
</feature>
<dbReference type="Gene3D" id="1.10.506.10">
    <property type="entry name" value="GTPase Activation - p120gap, domain 1"/>
    <property type="match status" value="2"/>
</dbReference>
<evidence type="ECO:0000259" key="3">
    <source>
        <dbReference type="PROSITE" id="PS50003"/>
    </source>
</evidence>
<dbReference type="PROSITE" id="PS50018">
    <property type="entry name" value="RAS_GTPASE_ACTIV_2"/>
    <property type="match status" value="1"/>
</dbReference>
<proteinExistence type="predicted"/>
<dbReference type="PANTHER" id="PTHR10194:SF60">
    <property type="entry name" value="RAS GTPASE-ACTIVATING PROTEIN RASKOL"/>
    <property type="match status" value="1"/>
</dbReference>
<feature type="compositionally biased region" description="Polar residues" evidence="2">
    <location>
        <begin position="1158"/>
        <end position="1180"/>
    </location>
</feature>
<feature type="region of interest" description="Disordered" evidence="2">
    <location>
        <begin position="1128"/>
        <end position="1189"/>
    </location>
</feature>
<feature type="region of interest" description="Disordered" evidence="2">
    <location>
        <begin position="1"/>
        <end position="27"/>
    </location>
</feature>
<feature type="compositionally biased region" description="Pro residues" evidence="2">
    <location>
        <begin position="677"/>
        <end position="695"/>
    </location>
</feature>
<feature type="domain" description="Ras-GAP" evidence="5">
    <location>
        <begin position="325"/>
        <end position="517"/>
    </location>
</feature>
<dbReference type="SUPFAM" id="SSF49562">
    <property type="entry name" value="C2 domain (Calcium/lipid-binding domain, CaLB)"/>
    <property type="match status" value="1"/>
</dbReference>
<feature type="compositionally biased region" description="Polar residues" evidence="2">
    <location>
        <begin position="978"/>
        <end position="995"/>
    </location>
</feature>
<dbReference type="InterPro" id="IPR057606">
    <property type="entry name" value="SynGAP1-like_PH"/>
</dbReference>
<feature type="domain" description="C2" evidence="4">
    <location>
        <begin position="151"/>
        <end position="267"/>
    </location>
</feature>
<name>A0AAN9AHB1_HALRR</name>
<dbReference type="Proteomes" id="UP001381693">
    <property type="component" value="Unassembled WGS sequence"/>
</dbReference>
<dbReference type="PROSITE" id="PS50003">
    <property type="entry name" value="PH_DOMAIN"/>
    <property type="match status" value="1"/>
</dbReference>
<dbReference type="Pfam" id="PF00168">
    <property type="entry name" value="C2"/>
    <property type="match status" value="1"/>
</dbReference>
<feature type="region of interest" description="Disordered" evidence="2">
    <location>
        <begin position="746"/>
        <end position="774"/>
    </location>
</feature>
<dbReference type="InterPro" id="IPR035892">
    <property type="entry name" value="C2_domain_sf"/>
</dbReference>
<reference evidence="6 7" key="1">
    <citation type="submission" date="2023-11" db="EMBL/GenBank/DDBJ databases">
        <title>Halocaridina rubra genome assembly.</title>
        <authorList>
            <person name="Smith C."/>
        </authorList>
    </citation>
    <scope>NUCLEOTIDE SEQUENCE [LARGE SCALE GENOMIC DNA]</scope>
    <source>
        <strain evidence="6">EP-1</strain>
        <tissue evidence="6">Whole</tissue>
    </source>
</reference>
<keyword evidence="1" id="KW-0343">GTPase activation</keyword>
<dbReference type="PROSITE" id="PS00509">
    <property type="entry name" value="RAS_GTPASE_ACTIV_1"/>
    <property type="match status" value="1"/>
</dbReference>
<feature type="region of interest" description="Disordered" evidence="2">
    <location>
        <begin position="787"/>
        <end position="840"/>
    </location>
</feature>
<sequence length="1251" mass="140734">TSYEKACGSDRRGSAPATPILGARPTDSTPNRIVNFFSKRSFKSNPLKRTKSVTKLERTKRGGRGGVGGLMESDPLTLGSATARLRSSRSHESLLSSHNMMHTLDLAAGEVTIKPLHASILGQEHCFQVTSPTGTRYFSCRTADERDRWVDSLRKAVNPNYDSMRRTENSFKIFILEAKGVSNKKKYFCELLLDNSLYARTSSKQKCEMCFWGEQFEFHNLPSVETISVALYREPEKKRKKEKNFLVGSVNIPVSNVTSRTHIEKWYQVNHDRANTKEQAALRIKCKFQSIDILPLELYCDFLQYMKSNYGVICEMLEPVISVKAKEDIATAMVHIMQREGLARNFLADLVMMEIERIDDSHLLFRGNSLATKAMEAFMKLVGDKYLQDTLRQVINKVVEAGLDCEVDPMKVPQINSLTKQQENLMSIVRMTWSRILNSHPYFPLELRECFCIYRERLASIGKASLSDNLISASIFLRFLCPAILSPSLFNITQEYPDERASRNLTLIAKTLQTLANFTKFQGKENFMEFMNEFIELEQAQMKSFLKQISSPATHDHRVLEYDKDIDLGKELSLLHTFLSEAIRKLSTATTKITISAAQQRHLEKLRILLDEVSVAQTQPNINIVQRLSSHTPVDTPTSPVFNPETGCIDDRLGYQSLQRNIFRYNDPTVSDDYRPAIPPPIHNPQPLPEAPSTPRPSTLPRNTYLMGSARKPAIDLNTADDYVLYSALEHDSKSKELNAMGHSYSYSHLAPDPSQNPTSPAHNHGHGHHHHFHNHTAWYNNRQVFNGHSQMNGHNQVHQNGHIVSNGNPEESLDISHEENDRNSTGETETNMKGSQTSISQLSNVASSGYQSFAYSQSSSPVDPSITHHDAANNNATGNNSNSSNNSGGLHISPHLTPPQHSAPLAFNNPMYNLDATSSPRPVPHQRPRLPYHHHHHHPLHQGPPQQPSPVSSSLSSAHSVEDLQTVPSLSPGLPSNRPQRVHSSSSEDSTSLVCTPPLEHRAFKSGAPRTNPRCLPPGRGGQTAVVPGSAPDHHHSTSDLLGGAQCRRTKMSRRQSAEVGSGRRQRYQYESDSSSDEQQPPPSRVRPPRTNHRISETKTLDEYEQEILALRTAMEEMHHKLVSADEHLPVRSGGPEISPSDVAPDSLHHHHLSSSPSVQPGSRFQPSRHNHQENQYPPTQHAMRDSELQSAHMRDLIQKLQEQFRKEQMKMSELMTEKDAVIQAQEDRIHALDRTNTQLLLALEQIREL</sequence>
<dbReference type="SUPFAM" id="SSF48350">
    <property type="entry name" value="GTPase activation domain, GAP"/>
    <property type="match status" value="1"/>
</dbReference>
<dbReference type="InterPro" id="IPR039360">
    <property type="entry name" value="Ras_GTPase"/>
</dbReference>
<feature type="domain" description="PH" evidence="3">
    <location>
        <begin position="124"/>
        <end position="158"/>
    </location>
</feature>
<feature type="compositionally biased region" description="Basic and acidic residues" evidence="2">
    <location>
        <begin position="815"/>
        <end position="825"/>
    </location>
</feature>
<dbReference type="SMART" id="SM00323">
    <property type="entry name" value="RasGAP"/>
    <property type="match status" value="1"/>
</dbReference>
<dbReference type="InterPro" id="IPR001936">
    <property type="entry name" value="RasGAP_dom"/>
</dbReference>
<protein>
    <submittedName>
        <fullName evidence="6">Disabled 2-interacting protein</fullName>
    </submittedName>
</protein>
<dbReference type="InterPro" id="IPR001849">
    <property type="entry name" value="PH_domain"/>
</dbReference>
<dbReference type="Pfam" id="PF00616">
    <property type="entry name" value="RasGAP"/>
    <property type="match status" value="2"/>
</dbReference>
<dbReference type="InterPro" id="IPR023152">
    <property type="entry name" value="RasGAP_CS"/>
</dbReference>
<feature type="region of interest" description="Disordered" evidence="2">
    <location>
        <begin position="855"/>
        <end position="1102"/>
    </location>
</feature>
<feature type="compositionally biased region" description="Polar residues" evidence="2">
    <location>
        <begin position="826"/>
        <end position="840"/>
    </location>
</feature>
<dbReference type="AlphaFoldDB" id="A0AAN9AHB1"/>
<gene>
    <name evidence="6" type="primary">DAB2IP_1</name>
    <name evidence="6" type="ORF">SK128_000717</name>
</gene>
<evidence type="ECO:0000256" key="1">
    <source>
        <dbReference type="ARBA" id="ARBA00022468"/>
    </source>
</evidence>
<dbReference type="CDD" id="cd05136">
    <property type="entry name" value="RasGAP_DAB2IP"/>
    <property type="match status" value="1"/>
</dbReference>